<evidence type="ECO:0000313" key="1">
    <source>
        <dbReference type="EMBL" id="KAJ8893589.1"/>
    </source>
</evidence>
<dbReference type="PANTHER" id="PTHR37984:SF5">
    <property type="entry name" value="PROTEIN NYNRIN-LIKE"/>
    <property type="match status" value="1"/>
</dbReference>
<dbReference type="InterPro" id="IPR050951">
    <property type="entry name" value="Retrovirus_Pol_polyprotein"/>
</dbReference>
<reference evidence="1 2" key="1">
    <citation type="submission" date="2023-02" db="EMBL/GenBank/DDBJ databases">
        <title>LHISI_Scaffold_Assembly.</title>
        <authorList>
            <person name="Stuart O.P."/>
            <person name="Cleave R."/>
            <person name="Magrath M.J.L."/>
            <person name="Mikheyev A.S."/>
        </authorList>
    </citation>
    <scope>NUCLEOTIDE SEQUENCE [LARGE SCALE GENOMIC DNA]</scope>
    <source>
        <strain evidence="1">Daus_M_001</strain>
        <tissue evidence="1">Leg muscle</tissue>
    </source>
</reference>
<evidence type="ECO:0000313" key="2">
    <source>
        <dbReference type="Proteomes" id="UP001159363"/>
    </source>
</evidence>
<keyword evidence="2" id="KW-1185">Reference proteome</keyword>
<dbReference type="PANTHER" id="PTHR37984">
    <property type="entry name" value="PROTEIN CBG26694"/>
    <property type="match status" value="1"/>
</dbReference>
<dbReference type="Gene3D" id="3.10.10.10">
    <property type="entry name" value="HIV Type 1 Reverse Transcriptase, subunit A, domain 1"/>
    <property type="match status" value="1"/>
</dbReference>
<gene>
    <name evidence="1" type="ORF">PR048_006189</name>
</gene>
<comment type="caution">
    <text evidence="1">The sequence shown here is derived from an EMBL/GenBank/DDBJ whole genome shotgun (WGS) entry which is preliminary data.</text>
</comment>
<name>A0ABQ9IBD3_9NEOP</name>
<dbReference type="EMBL" id="JARBHB010000002">
    <property type="protein sequence ID" value="KAJ8893589.1"/>
    <property type="molecule type" value="Genomic_DNA"/>
</dbReference>
<proteinExistence type="predicted"/>
<dbReference type="Gene3D" id="3.30.420.10">
    <property type="entry name" value="Ribonuclease H-like superfamily/Ribonuclease H"/>
    <property type="match status" value="1"/>
</dbReference>
<dbReference type="InterPro" id="IPR036397">
    <property type="entry name" value="RNaseH_sf"/>
</dbReference>
<sequence length="475" mass="54762">MAEWLSFSDKRRAAEEVTSGRGIFDCEYQAMKIKNAARICEFGIRLQDVIKVHFLNGLTNTQVLDCSCEQDHRKSLEHVLETESYKEASMKQSKEGIVSKVSFRKTALARPRLVYVSFKEKVGKEMDRLGEQGVLTQVETSDWGTPLVLVLKPDENISLCADYKTTQWALYLSEFDYDIQYVYERGNVANFFSSVPVGNGYPEMEEDSFHFVNMSSWVPADVSDLHKYIQSDDIQATLDKLKEVFAQFGIPKAMVSDNAREFINTPYWVMRQSQAQLMFNRKLRLRIDILKEKVHTPRRSVVTFNVGDFVYAKEYRGIEPFRRKESIVSLLGLKYHLVKVSSEELIWHRHIDQFIGMGTSKVNWEITDAGDPQLSIKDLLSDIHTNVTGENNADVERRCDRQETLEARNYPMMPPCPTRHKSLVNYEPKRNMLEMLVANRLRRIIKMSSVANRVKGSTHVCDEMDTMLECISATV</sequence>
<organism evidence="1 2">
    <name type="scientific">Dryococelus australis</name>
    <dbReference type="NCBI Taxonomy" id="614101"/>
    <lineage>
        <taxon>Eukaryota</taxon>
        <taxon>Metazoa</taxon>
        <taxon>Ecdysozoa</taxon>
        <taxon>Arthropoda</taxon>
        <taxon>Hexapoda</taxon>
        <taxon>Insecta</taxon>
        <taxon>Pterygota</taxon>
        <taxon>Neoptera</taxon>
        <taxon>Polyneoptera</taxon>
        <taxon>Phasmatodea</taxon>
        <taxon>Verophasmatodea</taxon>
        <taxon>Anareolatae</taxon>
        <taxon>Phasmatidae</taxon>
        <taxon>Eurycanthinae</taxon>
        <taxon>Dryococelus</taxon>
    </lineage>
</organism>
<dbReference type="Proteomes" id="UP001159363">
    <property type="component" value="Chromosome 2"/>
</dbReference>
<evidence type="ECO:0008006" key="3">
    <source>
        <dbReference type="Google" id="ProtNLM"/>
    </source>
</evidence>
<accession>A0ABQ9IBD3</accession>
<protein>
    <recommendedName>
        <fullName evidence="3">Integrase catalytic domain-containing protein</fullName>
    </recommendedName>
</protein>